<feature type="compositionally biased region" description="Low complexity" evidence="1">
    <location>
        <begin position="252"/>
        <end position="271"/>
    </location>
</feature>
<dbReference type="AlphaFoldDB" id="H5SAS4"/>
<protein>
    <submittedName>
        <fullName evidence="2">Uncharacterized protein</fullName>
    </submittedName>
</protein>
<reference evidence="2" key="1">
    <citation type="journal article" date="2005" name="Environ. Microbiol.">
        <title>Genetic and functional properties of uncultivated thermophilic crenarchaeotes from a subsurface gold mine as revealed by analysis of genome fragments.</title>
        <authorList>
            <person name="Nunoura T."/>
            <person name="Hirayama H."/>
            <person name="Takami H."/>
            <person name="Oida H."/>
            <person name="Nishi S."/>
            <person name="Shimamura S."/>
            <person name="Suzuki Y."/>
            <person name="Inagaki F."/>
            <person name="Takai K."/>
            <person name="Nealson K.H."/>
            <person name="Horikoshi K."/>
        </authorList>
    </citation>
    <scope>NUCLEOTIDE SEQUENCE</scope>
</reference>
<sequence>MVGEMIWQKLHREGGFLIPDSMADVRDFCEMNGIKVGPDTPLEKVRDIVKSGFDADIAIWGSVERVPGHSTDVYDLVIKCVDFSTPTPTVIYEKSARTNSVSEIPHLYVQQLLDALYGRQPGSPPPPDPIAEENWKKNPNLIVGGDFERAVNGVPVGWEDRAGQDREPLGRLVAWVPEPGNPRNHVIRFSFDRSVGDSTGVMYYSLPFQVQEGATYRFQCRWRSNGPAVKVFIKCYAEMPSEYRTESPGTKSRSGAAGPGASSATSRANSRTDARAPYPDWSQMRECYRSQQNLKGPLNTWNIHTEDFTPRHTQYTPTWGRVMLYAYLGEGTVEFDDIVIKQIIPPSPGESKKDPRRSLASGVTLKEMEEREKASRSDAGQERSPPAPQRSSGGAR</sequence>
<feature type="region of interest" description="Disordered" evidence="1">
    <location>
        <begin position="243"/>
        <end position="277"/>
    </location>
</feature>
<proteinExistence type="predicted"/>
<feature type="region of interest" description="Disordered" evidence="1">
    <location>
        <begin position="344"/>
        <end position="396"/>
    </location>
</feature>
<dbReference type="EMBL" id="AP011653">
    <property type="protein sequence ID" value="BAL53260.1"/>
    <property type="molecule type" value="Genomic_DNA"/>
</dbReference>
<name>H5SAS4_9BACT</name>
<accession>H5SAS4</accession>
<gene>
    <name evidence="2" type="ORF">HGMM_F06C06C05</name>
</gene>
<feature type="compositionally biased region" description="Basic and acidic residues" evidence="1">
    <location>
        <begin position="366"/>
        <end position="381"/>
    </location>
</feature>
<evidence type="ECO:0000313" key="2">
    <source>
        <dbReference type="EMBL" id="BAL53260.1"/>
    </source>
</evidence>
<dbReference type="Gene3D" id="2.60.120.260">
    <property type="entry name" value="Galactose-binding domain-like"/>
    <property type="match status" value="1"/>
</dbReference>
<organism evidence="2">
    <name type="scientific">uncultured Planctomycetota bacterium</name>
    <dbReference type="NCBI Taxonomy" id="120965"/>
    <lineage>
        <taxon>Bacteria</taxon>
        <taxon>Pseudomonadati</taxon>
        <taxon>Planctomycetota</taxon>
        <taxon>environmental samples</taxon>
    </lineage>
</organism>
<reference evidence="2" key="2">
    <citation type="journal article" date="2012" name="PLoS ONE">
        <title>A Deeply Branching Thermophilic Bacterium with an Ancient Acetyl-CoA Pathway Dominates a Subsurface Ecosystem.</title>
        <authorList>
            <person name="Takami H."/>
            <person name="Noguchi H."/>
            <person name="Takaki Y."/>
            <person name="Uchiyama I."/>
            <person name="Toyoda A."/>
            <person name="Nishi S."/>
            <person name="Chee G.-J."/>
            <person name="Arai W."/>
            <person name="Nunoura T."/>
            <person name="Itoh T."/>
            <person name="Hattori M."/>
            <person name="Takai K."/>
        </authorList>
    </citation>
    <scope>NUCLEOTIDE SEQUENCE</scope>
</reference>
<evidence type="ECO:0000256" key="1">
    <source>
        <dbReference type="SAM" id="MobiDB-lite"/>
    </source>
</evidence>